<sequence length="111" mass="11874">MQKQRSMLGNSAGRCKEVTLICLDDALYVGAVVCDLYEGRVGLGVKILGSWMRGWVAGMDSASGHNVPCRKEAKTASGLTAKFEQAQPRKAPVLGEGLIDMSILEYVCGPL</sequence>
<comment type="caution">
    <text evidence="1">The sequence shown here is derived from an EMBL/GenBank/DDBJ whole genome shotgun (WGS) entry which is preliminary data.</text>
</comment>
<accession>A0A2I0I7S3</accession>
<protein>
    <submittedName>
        <fullName evidence="1">Uncharacterized protein</fullName>
    </submittedName>
</protein>
<reference evidence="1 2" key="1">
    <citation type="submission" date="2017-11" db="EMBL/GenBank/DDBJ databases">
        <title>De-novo sequencing of pomegranate (Punica granatum L.) genome.</title>
        <authorList>
            <person name="Akparov Z."/>
            <person name="Amiraslanov A."/>
            <person name="Hajiyeva S."/>
            <person name="Abbasov M."/>
            <person name="Kaur K."/>
            <person name="Hamwieh A."/>
            <person name="Solovyev V."/>
            <person name="Salamov A."/>
            <person name="Braich B."/>
            <person name="Kosarev P."/>
            <person name="Mahmoud A."/>
            <person name="Hajiyev E."/>
            <person name="Babayeva S."/>
            <person name="Izzatullayeva V."/>
            <person name="Mammadov A."/>
            <person name="Mammadov A."/>
            <person name="Sharifova S."/>
            <person name="Ojaghi J."/>
            <person name="Eynullazada K."/>
            <person name="Bayramov B."/>
            <person name="Abdulazimova A."/>
            <person name="Shahmuradov I."/>
        </authorList>
    </citation>
    <scope>NUCLEOTIDE SEQUENCE [LARGE SCALE GENOMIC DNA]</scope>
    <source>
        <strain evidence="2">cv. AG2017</strain>
        <tissue evidence="1">Leaf</tissue>
    </source>
</reference>
<evidence type="ECO:0000313" key="1">
    <source>
        <dbReference type="EMBL" id="PKI40021.1"/>
    </source>
</evidence>
<gene>
    <name evidence="1" type="ORF">CRG98_039591</name>
</gene>
<keyword evidence="2" id="KW-1185">Reference proteome</keyword>
<proteinExistence type="predicted"/>
<evidence type="ECO:0000313" key="2">
    <source>
        <dbReference type="Proteomes" id="UP000233551"/>
    </source>
</evidence>
<organism evidence="1 2">
    <name type="scientific">Punica granatum</name>
    <name type="common">Pomegranate</name>
    <dbReference type="NCBI Taxonomy" id="22663"/>
    <lineage>
        <taxon>Eukaryota</taxon>
        <taxon>Viridiplantae</taxon>
        <taxon>Streptophyta</taxon>
        <taxon>Embryophyta</taxon>
        <taxon>Tracheophyta</taxon>
        <taxon>Spermatophyta</taxon>
        <taxon>Magnoliopsida</taxon>
        <taxon>eudicotyledons</taxon>
        <taxon>Gunneridae</taxon>
        <taxon>Pentapetalae</taxon>
        <taxon>rosids</taxon>
        <taxon>malvids</taxon>
        <taxon>Myrtales</taxon>
        <taxon>Lythraceae</taxon>
        <taxon>Punica</taxon>
    </lineage>
</organism>
<dbReference type="EMBL" id="PGOL01003680">
    <property type="protein sequence ID" value="PKI40021.1"/>
    <property type="molecule type" value="Genomic_DNA"/>
</dbReference>
<dbReference type="AlphaFoldDB" id="A0A2I0I7S3"/>
<dbReference type="Proteomes" id="UP000233551">
    <property type="component" value="Unassembled WGS sequence"/>
</dbReference>
<name>A0A2I0I7S3_PUNGR</name>